<keyword evidence="2" id="KW-1185">Reference proteome</keyword>
<sequence length="551" mass="60122">MGHEWAALVSPQSTTCSGDTGDANNKASESVEAPLDMGMDDCDTGPDTLGNDSLVGNAFPYQTLPQYGAESSAAQPAPDTPYANLNDQILFRPSGQPSTSFAMWGSEFSNINLDWLDFGTASSVDILDESPLPSDGAALQMRHPQAHPSLAHGELFINPNDGRPQEAADTQQWPFGQTRDSVPQKYKLPPLQDVLYGAFAPSNLSDGSDALVRILSRAYLPKFDEIQDHATLVAMKTLERSLNAFLNEFNPILPIVHVPTWSMDDCPTVLLAAMASIGAIFADEPGAAAYSQLLSDICNQMITWLGGSDSTNYHDLAYLSASCLHQIYSLGSGNRQLYQNADRSRGMLMGSLRGMSLLGTQLILGQTRPSLPKASPTADTSALYNDWMRWKKEEQEIRVVWASFEYDCTLSTLTNRRGAVDLAELPTRLPCPEAVWEAPSAPAWNALRTHHSDRTMNASLPEALQKTLAAGVLPEQNTDLPPWGKRLCAQVIGRLLWDLKQLQIMSMSDFLGMKSLFAAQRQTKSALLHGLDKLADSMNTPGSIAELINYK</sequence>
<reference evidence="1" key="1">
    <citation type="submission" date="2022-08" db="EMBL/GenBank/DDBJ databases">
        <title>Genome Sequence of Lecanicillium fungicola.</title>
        <authorList>
            <person name="Buettner E."/>
        </authorList>
    </citation>
    <scope>NUCLEOTIDE SEQUENCE</scope>
    <source>
        <strain evidence="1">Babe33</strain>
    </source>
</reference>
<comment type="caution">
    <text evidence="1">The sequence shown here is derived from an EMBL/GenBank/DDBJ whole genome shotgun (WGS) entry which is preliminary data.</text>
</comment>
<accession>A0ACC1MY27</accession>
<evidence type="ECO:0000313" key="2">
    <source>
        <dbReference type="Proteomes" id="UP001143910"/>
    </source>
</evidence>
<gene>
    <name evidence="1" type="ORF">NQ176_g7692</name>
</gene>
<name>A0ACC1MY27_9HYPO</name>
<dbReference type="EMBL" id="JANJQO010001345">
    <property type="protein sequence ID" value="KAJ2971423.1"/>
    <property type="molecule type" value="Genomic_DNA"/>
</dbReference>
<dbReference type="Proteomes" id="UP001143910">
    <property type="component" value="Unassembled WGS sequence"/>
</dbReference>
<protein>
    <submittedName>
        <fullName evidence="1">Uncharacterized protein</fullName>
    </submittedName>
</protein>
<evidence type="ECO:0000313" key="1">
    <source>
        <dbReference type="EMBL" id="KAJ2971423.1"/>
    </source>
</evidence>
<organism evidence="1 2">
    <name type="scientific">Zarea fungicola</name>
    <dbReference type="NCBI Taxonomy" id="93591"/>
    <lineage>
        <taxon>Eukaryota</taxon>
        <taxon>Fungi</taxon>
        <taxon>Dikarya</taxon>
        <taxon>Ascomycota</taxon>
        <taxon>Pezizomycotina</taxon>
        <taxon>Sordariomycetes</taxon>
        <taxon>Hypocreomycetidae</taxon>
        <taxon>Hypocreales</taxon>
        <taxon>Cordycipitaceae</taxon>
        <taxon>Zarea</taxon>
    </lineage>
</organism>
<proteinExistence type="predicted"/>